<dbReference type="RefSeq" id="WP_034832618.1">
    <property type="nucleotide sequence ID" value="NZ_JANX01000035.1"/>
</dbReference>
<comment type="caution">
    <text evidence="1">The sequence shown here is derived from an EMBL/GenBank/DDBJ whole genome shotgun (WGS) entry which is preliminary data.</text>
</comment>
<protein>
    <submittedName>
        <fullName evidence="1">Uncharacterized protein</fullName>
    </submittedName>
</protein>
<accession>A0A0A0DB44</accession>
<dbReference type="EMBL" id="JANX01000035">
    <property type="protein sequence ID" value="KGM35314.1"/>
    <property type="molecule type" value="Genomic_DNA"/>
</dbReference>
<reference evidence="1 2" key="1">
    <citation type="submission" date="2014-01" db="EMBL/GenBank/DDBJ databases">
        <title>Genome sequence determination for a cystic fibrosis isolate, Inquilinus limosus.</title>
        <authorList>
            <person name="Pino M."/>
            <person name="Di Conza J."/>
            <person name="Gutkind G."/>
        </authorList>
    </citation>
    <scope>NUCLEOTIDE SEQUENCE [LARGE SCALE GENOMIC DNA]</scope>
    <source>
        <strain evidence="1 2">MP06</strain>
    </source>
</reference>
<dbReference type="AlphaFoldDB" id="A0A0A0DB44"/>
<sequence>MTVIKHAVLANAVVVNDHVIPDLAPHETPEWLPEALYRRLEEFHAQGGEEAGLDLSDLGIRRDRGQFMAFRIEWNGRPIEGLAMPHLIPLSQLTLADLMPPAGTTFPNLLEDRA</sequence>
<evidence type="ECO:0000313" key="1">
    <source>
        <dbReference type="EMBL" id="KGM35314.1"/>
    </source>
</evidence>
<evidence type="ECO:0000313" key="2">
    <source>
        <dbReference type="Proteomes" id="UP000029995"/>
    </source>
</evidence>
<gene>
    <name evidence="1" type="ORF">P409_05220</name>
</gene>
<dbReference type="Proteomes" id="UP000029995">
    <property type="component" value="Unassembled WGS sequence"/>
</dbReference>
<name>A0A0A0DB44_9PROT</name>
<proteinExistence type="predicted"/>
<organism evidence="1 2">
    <name type="scientific">Inquilinus limosus MP06</name>
    <dbReference type="NCBI Taxonomy" id="1398085"/>
    <lineage>
        <taxon>Bacteria</taxon>
        <taxon>Pseudomonadati</taxon>
        <taxon>Pseudomonadota</taxon>
        <taxon>Alphaproteobacteria</taxon>
        <taxon>Rhodospirillales</taxon>
        <taxon>Rhodospirillaceae</taxon>
        <taxon>Inquilinus</taxon>
    </lineage>
</organism>